<keyword evidence="3" id="KW-1003">Cell membrane</keyword>
<evidence type="ECO:0000256" key="3">
    <source>
        <dbReference type="ARBA" id="ARBA00022475"/>
    </source>
</evidence>
<evidence type="ECO:0000256" key="7">
    <source>
        <dbReference type="RuleBase" id="RU363032"/>
    </source>
</evidence>
<gene>
    <name evidence="9" type="ORF">HFO74_14800</name>
</gene>
<dbReference type="InterPro" id="IPR000515">
    <property type="entry name" value="MetI-like"/>
</dbReference>
<feature type="transmembrane region" description="Helical" evidence="7">
    <location>
        <begin position="73"/>
        <end position="99"/>
    </location>
</feature>
<keyword evidence="2 7" id="KW-0813">Transport</keyword>
<dbReference type="Proteomes" id="UP000758022">
    <property type="component" value="Unassembled WGS sequence"/>
</dbReference>
<accession>A0AB35FFX1</accession>
<feature type="transmembrane region" description="Helical" evidence="7">
    <location>
        <begin position="146"/>
        <end position="167"/>
    </location>
</feature>
<dbReference type="AlphaFoldDB" id="A0AB35FFX1"/>
<comment type="caution">
    <text evidence="9">The sequence shown here is derived from an EMBL/GenBank/DDBJ whole genome shotgun (WGS) entry which is preliminary data.</text>
</comment>
<keyword evidence="5 7" id="KW-1133">Transmembrane helix</keyword>
<proteinExistence type="inferred from homology"/>
<dbReference type="CDD" id="cd06261">
    <property type="entry name" value="TM_PBP2"/>
    <property type="match status" value="1"/>
</dbReference>
<sequence>MRHSNKGSDRFLLWSVSIVMMLLALSTIYPIIFTFGTALKSTREFIRRGFSWPLSPTLEKFTTAWTTIHLDKYFINSLITTVTGVAIVLIVSSLAGFALAQLRFPFRRTIFVFLLTGLMIPVQVVMVPLFQIIVNLGFLNSRLGLGILYGAFFSPFGIYLMTSYYSALPKELSEAAHVDGASTFQIYRLIMLPLGRPALITLGILTTLSCWNDVLLSLLVLQEDRTLMVGIASLRGEYGADIPLVAAAVIIGAAPVIAVFLAFQRKILGGIMVGSVKG</sequence>
<evidence type="ECO:0000259" key="8">
    <source>
        <dbReference type="PROSITE" id="PS50928"/>
    </source>
</evidence>
<dbReference type="GO" id="GO:0005886">
    <property type="term" value="C:plasma membrane"/>
    <property type="evidence" value="ECO:0007669"/>
    <property type="project" value="UniProtKB-SubCell"/>
</dbReference>
<evidence type="ECO:0000256" key="6">
    <source>
        <dbReference type="ARBA" id="ARBA00023136"/>
    </source>
</evidence>
<evidence type="ECO:0000256" key="1">
    <source>
        <dbReference type="ARBA" id="ARBA00004651"/>
    </source>
</evidence>
<feature type="domain" description="ABC transmembrane type-1" evidence="8">
    <location>
        <begin position="74"/>
        <end position="263"/>
    </location>
</feature>
<protein>
    <submittedName>
        <fullName evidence="9">Carbohydrate ABC transporter permease</fullName>
    </submittedName>
</protein>
<dbReference type="InterPro" id="IPR035906">
    <property type="entry name" value="MetI-like_sf"/>
</dbReference>
<evidence type="ECO:0000313" key="10">
    <source>
        <dbReference type="Proteomes" id="UP000758022"/>
    </source>
</evidence>
<keyword evidence="4 7" id="KW-0812">Transmembrane</keyword>
<dbReference type="Gene3D" id="1.10.3720.10">
    <property type="entry name" value="MetI-like"/>
    <property type="match status" value="1"/>
</dbReference>
<dbReference type="PANTHER" id="PTHR43744">
    <property type="entry name" value="ABC TRANSPORTER PERMEASE PROTEIN MG189-RELATED-RELATED"/>
    <property type="match status" value="1"/>
</dbReference>
<evidence type="ECO:0000256" key="5">
    <source>
        <dbReference type="ARBA" id="ARBA00022989"/>
    </source>
</evidence>
<dbReference type="GO" id="GO:0055085">
    <property type="term" value="P:transmembrane transport"/>
    <property type="evidence" value="ECO:0007669"/>
    <property type="project" value="InterPro"/>
</dbReference>
<name>A0AB35FFX1_9HYPH</name>
<evidence type="ECO:0000256" key="4">
    <source>
        <dbReference type="ARBA" id="ARBA00022692"/>
    </source>
</evidence>
<organism evidence="9 10">
    <name type="scientific">Rhizobium laguerreae</name>
    <dbReference type="NCBI Taxonomy" id="1076926"/>
    <lineage>
        <taxon>Bacteria</taxon>
        <taxon>Pseudomonadati</taxon>
        <taxon>Pseudomonadota</taxon>
        <taxon>Alphaproteobacteria</taxon>
        <taxon>Hyphomicrobiales</taxon>
        <taxon>Rhizobiaceae</taxon>
        <taxon>Rhizobium/Agrobacterium group</taxon>
        <taxon>Rhizobium</taxon>
    </lineage>
</organism>
<keyword evidence="6 7" id="KW-0472">Membrane</keyword>
<evidence type="ECO:0000256" key="2">
    <source>
        <dbReference type="ARBA" id="ARBA00022448"/>
    </source>
</evidence>
<evidence type="ECO:0000313" key="9">
    <source>
        <dbReference type="EMBL" id="MBY3064690.1"/>
    </source>
</evidence>
<comment type="similarity">
    <text evidence="7">Belongs to the binding-protein-dependent transport system permease family.</text>
</comment>
<comment type="subcellular location">
    <subcellularLocation>
        <location evidence="1 7">Cell membrane</location>
        <topology evidence="1 7">Multi-pass membrane protein</topology>
    </subcellularLocation>
</comment>
<dbReference type="PANTHER" id="PTHR43744:SF12">
    <property type="entry name" value="ABC TRANSPORTER PERMEASE PROTEIN MG189-RELATED"/>
    <property type="match status" value="1"/>
</dbReference>
<dbReference type="EMBL" id="JAAXQQ010000004">
    <property type="protein sequence ID" value="MBY3064690.1"/>
    <property type="molecule type" value="Genomic_DNA"/>
</dbReference>
<dbReference type="Pfam" id="PF00528">
    <property type="entry name" value="BPD_transp_1"/>
    <property type="match status" value="1"/>
</dbReference>
<dbReference type="PROSITE" id="PS50928">
    <property type="entry name" value="ABC_TM1"/>
    <property type="match status" value="1"/>
</dbReference>
<dbReference type="RefSeq" id="WP_221979467.1">
    <property type="nucleotide sequence ID" value="NZ_JAAXQQ010000004.1"/>
</dbReference>
<dbReference type="SUPFAM" id="SSF161098">
    <property type="entry name" value="MetI-like"/>
    <property type="match status" value="1"/>
</dbReference>
<feature type="transmembrane region" description="Helical" evidence="7">
    <location>
        <begin position="242"/>
        <end position="263"/>
    </location>
</feature>
<reference evidence="9" key="1">
    <citation type="submission" date="2020-04" db="EMBL/GenBank/DDBJ databases">
        <title>Global-level population genomics supports evidence of horizontal gene transfer on evolution of Rhizobia in Lentils.</title>
        <authorList>
            <person name="Gai Y."/>
            <person name="Cook D."/>
            <person name="Riely B."/>
        </authorList>
    </citation>
    <scope>NUCLEOTIDE SEQUENCE</scope>
    <source>
        <strain evidence="9">TLR9</strain>
    </source>
</reference>
<feature type="transmembrane region" description="Helical" evidence="7">
    <location>
        <begin position="111"/>
        <end position="134"/>
    </location>
</feature>
<feature type="transmembrane region" description="Helical" evidence="7">
    <location>
        <begin position="12"/>
        <end position="32"/>
    </location>
</feature>